<dbReference type="AlphaFoldDB" id="A0AA92TLR3"/>
<name>A0AA92TLR3_9BACT</name>
<dbReference type="Proteomes" id="UP000286113">
    <property type="component" value="Unassembled WGS sequence"/>
</dbReference>
<protein>
    <recommendedName>
        <fullName evidence="4">Carboxypeptidase-like regulatory domain-containing protein</fullName>
    </recommendedName>
</protein>
<dbReference type="Pfam" id="PF13715">
    <property type="entry name" value="CarbopepD_reg_2"/>
    <property type="match status" value="1"/>
</dbReference>
<sequence length="274" mass="31023">MKRFLFILIVCEQMALACVAANRTIKGHIVDESGRNVEFASIHADSIYAVSDKDGNFSLVVPDGMKKEIVISHISYQMCRIPFGVYSKNNELNITLKEKISNLCDITIVSGKKQKSIVDRGVRAPGDVAFHNVQNTQYETGPLFSVNKDWFVKNVKLRVQKCSFAYCTIRLIVYEIIGTQFVPIQHRPIYIQVSKISDKKDFFALVEEPLKLKHNHKYYIGVAVMASSGNCEIHFPAYFKKGCVRNLCTDRKKNFPVTLGVSVYGMPARHHLAK</sequence>
<evidence type="ECO:0008006" key="4">
    <source>
        <dbReference type="Google" id="ProtNLM"/>
    </source>
</evidence>
<feature type="chain" id="PRO_5041665852" description="Carboxypeptidase-like regulatory domain-containing protein" evidence="1">
    <location>
        <begin position="18"/>
        <end position="274"/>
    </location>
</feature>
<evidence type="ECO:0000313" key="2">
    <source>
        <dbReference type="EMBL" id="RGS47110.1"/>
    </source>
</evidence>
<feature type="signal peptide" evidence="1">
    <location>
        <begin position="1"/>
        <end position="17"/>
    </location>
</feature>
<organism evidence="2 3">
    <name type="scientific">Segatella copri</name>
    <dbReference type="NCBI Taxonomy" id="165179"/>
    <lineage>
        <taxon>Bacteria</taxon>
        <taxon>Pseudomonadati</taxon>
        <taxon>Bacteroidota</taxon>
        <taxon>Bacteroidia</taxon>
        <taxon>Bacteroidales</taxon>
        <taxon>Prevotellaceae</taxon>
        <taxon>Segatella</taxon>
    </lineage>
</organism>
<accession>A0AA92TLR3</accession>
<dbReference type="SUPFAM" id="SSF49464">
    <property type="entry name" value="Carboxypeptidase regulatory domain-like"/>
    <property type="match status" value="1"/>
</dbReference>
<reference evidence="2 3" key="1">
    <citation type="submission" date="2018-08" db="EMBL/GenBank/DDBJ databases">
        <title>A genome reference for cultivated species of the human gut microbiota.</title>
        <authorList>
            <person name="Zou Y."/>
            <person name="Xue W."/>
            <person name="Luo G."/>
        </authorList>
    </citation>
    <scope>NUCLEOTIDE SEQUENCE [LARGE SCALE GENOMIC DNA]</scope>
    <source>
        <strain evidence="2 3">AF22-1</strain>
    </source>
</reference>
<gene>
    <name evidence="2" type="ORF">DWX90_07450</name>
</gene>
<comment type="caution">
    <text evidence="2">The sequence shown here is derived from an EMBL/GenBank/DDBJ whole genome shotgun (WGS) entry which is preliminary data.</text>
</comment>
<evidence type="ECO:0000313" key="3">
    <source>
        <dbReference type="Proteomes" id="UP000286113"/>
    </source>
</evidence>
<dbReference type="InterPro" id="IPR008969">
    <property type="entry name" value="CarboxyPept-like_regulatory"/>
</dbReference>
<keyword evidence="1" id="KW-0732">Signal</keyword>
<evidence type="ECO:0000256" key="1">
    <source>
        <dbReference type="SAM" id="SignalP"/>
    </source>
</evidence>
<proteinExistence type="predicted"/>
<dbReference type="EMBL" id="QRVN01000013">
    <property type="protein sequence ID" value="RGS47110.1"/>
    <property type="molecule type" value="Genomic_DNA"/>
</dbReference>